<dbReference type="OrthoDB" id="6763816at2759"/>
<evidence type="ECO:0000259" key="1">
    <source>
        <dbReference type="Pfam" id="PF18701"/>
    </source>
</evidence>
<organism evidence="2 3">
    <name type="scientific">Sitophilus oryzae</name>
    <name type="common">Rice weevil</name>
    <name type="synonym">Curculio oryzae</name>
    <dbReference type="NCBI Taxonomy" id="7048"/>
    <lineage>
        <taxon>Eukaryota</taxon>
        <taxon>Metazoa</taxon>
        <taxon>Ecdysozoa</taxon>
        <taxon>Arthropoda</taxon>
        <taxon>Hexapoda</taxon>
        <taxon>Insecta</taxon>
        <taxon>Pterygota</taxon>
        <taxon>Neoptera</taxon>
        <taxon>Endopterygota</taxon>
        <taxon>Coleoptera</taxon>
        <taxon>Polyphaga</taxon>
        <taxon>Cucujiformia</taxon>
        <taxon>Curculionidae</taxon>
        <taxon>Dryophthorinae</taxon>
        <taxon>Sitophilus</taxon>
    </lineage>
</organism>
<reference evidence="3" key="1">
    <citation type="submission" date="2025-08" db="UniProtKB">
        <authorList>
            <consortium name="RefSeq"/>
        </authorList>
    </citation>
    <scope>IDENTIFICATION</scope>
    <source>
        <tissue evidence="3">Gonads</tissue>
    </source>
</reference>
<accession>A0A6J2YMS9</accession>
<dbReference type="AlphaFoldDB" id="A0A6J2YMS9"/>
<feature type="domain" description="DUF5641" evidence="1">
    <location>
        <begin position="108"/>
        <end position="151"/>
    </location>
</feature>
<sequence length="154" mass="17817">MFLANDQINWHFIPARSAHMGGLWEAAVKSTKFHLKRVLINTSLNYANMYTLLVQIEACLNSRPLTPLSNDAKDYDPLTPSHFLIGESPASCPEVDFLACKSSRLSLYQKLQQLYQHFWSRWSREYLTNLQNRSKWKTNQENLNLGTLVMLVRG</sequence>
<protein>
    <submittedName>
        <fullName evidence="3">Uncharacterized protein LOC115889442</fullName>
    </submittedName>
</protein>
<dbReference type="RefSeq" id="XP_030765288.1">
    <property type="nucleotide sequence ID" value="XM_030909428.1"/>
</dbReference>
<evidence type="ECO:0000313" key="3">
    <source>
        <dbReference type="RefSeq" id="XP_030765288.1"/>
    </source>
</evidence>
<dbReference type="GeneID" id="115889442"/>
<dbReference type="InParanoid" id="A0A6J2YMS9"/>
<proteinExistence type="predicted"/>
<dbReference type="KEGG" id="soy:115889442"/>
<dbReference type="InterPro" id="IPR036397">
    <property type="entry name" value="RNaseH_sf"/>
</dbReference>
<dbReference type="GO" id="GO:0003676">
    <property type="term" value="F:nucleic acid binding"/>
    <property type="evidence" value="ECO:0007669"/>
    <property type="project" value="InterPro"/>
</dbReference>
<name>A0A6J2YMS9_SITOR</name>
<gene>
    <name evidence="3" type="primary">LOC115889442</name>
</gene>
<evidence type="ECO:0000313" key="2">
    <source>
        <dbReference type="Proteomes" id="UP000504635"/>
    </source>
</evidence>
<dbReference type="PANTHER" id="PTHR47331">
    <property type="entry name" value="PHD-TYPE DOMAIN-CONTAINING PROTEIN"/>
    <property type="match status" value="1"/>
</dbReference>
<dbReference type="Proteomes" id="UP000504635">
    <property type="component" value="Unplaced"/>
</dbReference>
<dbReference type="InterPro" id="IPR040676">
    <property type="entry name" value="DUF5641"/>
</dbReference>
<dbReference type="Pfam" id="PF18701">
    <property type="entry name" value="DUF5641"/>
    <property type="match status" value="1"/>
</dbReference>
<dbReference type="Gene3D" id="3.30.420.10">
    <property type="entry name" value="Ribonuclease H-like superfamily/Ribonuclease H"/>
    <property type="match status" value="1"/>
</dbReference>
<keyword evidence="2" id="KW-1185">Reference proteome</keyword>